<keyword evidence="8" id="KW-0735">Signal-anchor</keyword>
<dbReference type="CTD" id="27090"/>
<dbReference type="PANTHER" id="PTHR45906">
    <property type="entry name" value="ALPHA-N-ACETYL-NEURAMINYL-2,3-BETA-GALACTOSYL-1, 3-N-ACETYL-GALACTOSAMINIDE ALPHA-2,6-SIALYLTRANSFERASE-LIKE"/>
    <property type="match status" value="1"/>
</dbReference>
<evidence type="ECO:0000256" key="17">
    <source>
        <dbReference type="ARBA" id="ARBA00050681"/>
    </source>
</evidence>
<sequence length="304" mass="35146">MTVLVRTFVTLLIVATGTILCVLLWPRFCLQHCWLSFKPGEKQESSRLTTSGTHSFQSYSRVPDGKPLVRAPCHRCAIVSSSGQMLGSRLGKEIDQRECVLRMNQAPTTGYEEDVGTRSTIRVVSHTSIPLLVRNHSYFFEQSLETLYIVWGPAKVMGREKVGRTYRSLLKVKQMYPSLEIYTLTEKMMAYCDEVFQNETGKNRMKSGTYLSTGWFTMVLAMELCEQIHIFGMISDGYCREKNHPTVQYHYFEKGKLDECRMYLVHERAPRGAHRFITEKVVFSRWAKRRNMVFIHPSWVPALC</sequence>
<dbReference type="RefSeq" id="XP_006029781.2">
    <property type="nucleotide sequence ID" value="XM_006029719.3"/>
</dbReference>
<evidence type="ECO:0000256" key="11">
    <source>
        <dbReference type="ARBA" id="ARBA00023034"/>
    </source>
</evidence>
<evidence type="ECO:0000313" key="23">
    <source>
        <dbReference type="RefSeq" id="XP_025067020.1"/>
    </source>
</evidence>
<evidence type="ECO:0000256" key="5">
    <source>
        <dbReference type="ARBA" id="ARBA00022676"/>
    </source>
</evidence>
<evidence type="ECO:0000256" key="19">
    <source>
        <dbReference type="ARBA" id="ARBA00066955"/>
    </source>
</evidence>
<dbReference type="RefSeq" id="XP_025067020.1">
    <property type="nucleotide sequence ID" value="XM_025211235.1"/>
</dbReference>
<evidence type="ECO:0000256" key="6">
    <source>
        <dbReference type="ARBA" id="ARBA00022679"/>
    </source>
</evidence>
<keyword evidence="9" id="KW-0730">Sialic acid</keyword>
<keyword evidence="21" id="KW-1185">Reference proteome</keyword>
<organism evidence="21 22">
    <name type="scientific">Alligator sinensis</name>
    <name type="common">Chinese alligator</name>
    <dbReference type="NCBI Taxonomy" id="38654"/>
    <lineage>
        <taxon>Eukaryota</taxon>
        <taxon>Metazoa</taxon>
        <taxon>Chordata</taxon>
        <taxon>Craniata</taxon>
        <taxon>Vertebrata</taxon>
        <taxon>Euteleostomi</taxon>
        <taxon>Archelosauria</taxon>
        <taxon>Archosauria</taxon>
        <taxon>Crocodylia</taxon>
        <taxon>Alligatoridae</taxon>
        <taxon>Alligatorinae</taxon>
        <taxon>Alligator</taxon>
    </lineage>
</organism>
<evidence type="ECO:0000256" key="14">
    <source>
        <dbReference type="ARBA" id="ARBA00023157"/>
    </source>
</evidence>
<keyword evidence="12" id="KW-0443">Lipid metabolism</keyword>
<dbReference type="GO" id="GO:0047290">
    <property type="term" value="F:alpha-N-acetylneuraminyl-2,3-beta-galactosyl-1,3-N-acetyl-galactosaminide 6-alpha-sialyltransferase activity"/>
    <property type="evidence" value="ECO:0007669"/>
    <property type="project" value="UniProtKB-EC"/>
</dbReference>
<dbReference type="InterPro" id="IPR001675">
    <property type="entry name" value="Glyco_trans_29"/>
</dbReference>
<dbReference type="Pfam" id="PF00777">
    <property type="entry name" value="Glyco_transf_29"/>
    <property type="match status" value="1"/>
</dbReference>
<evidence type="ECO:0000256" key="9">
    <source>
        <dbReference type="ARBA" id="ARBA00022981"/>
    </source>
</evidence>
<evidence type="ECO:0000256" key="8">
    <source>
        <dbReference type="ARBA" id="ARBA00022968"/>
    </source>
</evidence>
<dbReference type="GO" id="GO:0009311">
    <property type="term" value="P:oligosaccharide metabolic process"/>
    <property type="evidence" value="ECO:0007669"/>
    <property type="project" value="TreeGrafter"/>
</dbReference>
<proteinExistence type="inferred from homology"/>
<reference evidence="22 23" key="1">
    <citation type="submission" date="2025-04" db="UniProtKB">
        <authorList>
            <consortium name="RefSeq"/>
        </authorList>
    </citation>
    <scope>IDENTIFICATION</scope>
</reference>
<evidence type="ECO:0000256" key="1">
    <source>
        <dbReference type="ARBA" id="ARBA00004323"/>
    </source>
</evidence>
<dbReference type="Proteomes" id="UP000189705">
    <property type="component" value="Unplaced"/>
</dbReference>
<dbReference type="EC" id="2.4.3.7" evidence="19"/>
<keyword evidence="7 20" id="KW-0812">Transmembrane</keyword>
<dbReference type="eggNOG" id="KOG2692">
    <property type="taxonomic scope" value="Eukaryota"/>
</dbReference>
<protein>
    <recommendedName>
        <fullName evidence="19">alpha-N-acetylneuraminyl-2,3-beta-galactosyl-1,3-N-acetylgalactosaminide6-alpha-sialyltransferase</fullName>
        <ecNumber evidence="19">2.4.3.7</ecNumber>
    </recommendedName>
</protein>
<dbReference type="InterPro" id="IPR038578">
    <property type="entry name" value="GT29-like_sf"/>
</dbReference>
<keyword evidence="15" id="KW-0325">Glycoprotein</keyword>
<evidence type="ECO:0000256" key="18">
    <source>
        <dbReference type="ARBA" id="ARBA00053014"/>
    </source>
</evidence>
<keyword evidence="14" id="KW-1015">Disulfide bond</keyword>
<evidence type="ECO:0000256" key="20">
    <source>
        <dbReference type="SAM" id="Phobius"/>
    </source>
</evidence>
<keyword evidence="10 20" id="KW-1133">Transmembrane helix</keyword>
<dbReference type="AlphaFoldDB" id="A0A1U7RV46"/>
<evidence type="ECO:0000256" key="10">
    <source>
        <dbReference type="ARBA" id="ARBA00022989"/>
    </source>
</evidence>
<evidence type="ECO:0000256" key="3">
    <source>
        <dbReference type="ARBA" id="ARBA00004934"/>
    </source>
</evidence>
<name>A0A1U7RV46_ALLSI</name>
<accession>A0A1U7RV46</accession>
<dbReference type="PANTHER" id="PTHR45906:SF4">
    <property type="entry name" value="ALPHA-N-ACETYL-NEURAMINYL-2,3-BETA-GALACTOSYL-1,3-N-ACETYL-GALACTOSAMINIDE ALPHA-2,6-SIALYLTRANSFERASE"/>
    <property type="match status" value="1"/>
</dbReference>
<comment type="pathway">
    <text evidence="2">Protein modification; protein glycosylation.</text>
</comment>
<comment type="pathway">
    <text evidence="3">Glycolipid biosynthesis.</text>
</comment>
<comment type="catalytic activity">
    <reaction evidence="16">
        <text>a ganglioside GM1b (d18:1(4E)) + CMP-N-acetyl-beta-neuraminate = a ganglioside GD1alpha (d18:1(4E)) + CMP + H(+)</text>
        <dbReference type="Rhea" id="RHEA:41968"/>
        <dbReference type="ChEBI" id="CHEBI:15378"/>
        <dbReference type="ChEBI" id="CHEBI:57812"/>
        <dbReference type="ChEBI" id="CHEBI:60377"/>
        <dbReference type="ChEBI" id="CHEBI:78568"/>
        <dbReference type="ChEBI" id="CHEBI:78569"/>
    </reaction>
    <physiologicalReaction direction="left-to-right" evidence="16">
        <dbReference type="Rhea" id="RHEA:41969"/>
    </physiologicalReaction>
</comment>
<gene>
    <name evidence="22 23" type="primary">ST6GALNAC4</name>
</gene>
<evidence type="ECO:0000256" key="16">
    <source>
        <dbReference type="ARBA" id="ARBA00043744"/>
    </source>
</evidence>
<dbReference type="GO" id="GO:0000139">
    <property type="term" value="C:Golgi membrane"/>
    <property type="evidence" value="ECO:0007669"/>
    <property type="project" value="UniProtKB-SubCell"/>
</dbReference>
<keyword evidence="11" id="KW-0333">Golgi apparatus</keyword>
<evidence type="ECO:0000256" key="2">
    <source>
        <dbReference type="ARBA" id="ARBA00004922"/>
    </source>
</evidence>
<evidence type="ECO:0000256" key="13">
    <source>
        <dbReference type="ARBA" id="ARBA00023136"/>
    </source>
</evidence>
<comment type="catalytic activity">
    <reaction evidence="17">
        <text>3-O-[alpha-Neu5Ac-(2-&gt;3)-beta-D-Gal-(1-&gt;3)-alpha-D-GalNAc]-L-Thr-[protein] + CMP-N-acetyl-beta-neuraminate = a 3-O-{alpha-Neu5Ac-(2-&gt;3)-beta-D-Gal-(1-&gt;3)-[alpha-Neu5Ac-(2-&gt;6)]-alpha-D-GalNAc}-L-threonyl-[protein] + CMP + H(+)</text>
        <dbReference type="Rhea" id="RHEA:65284"/>
        <dbReference type="Rhea" id="RHEA-COMP:16762"/>
        <dbReference type="Rhea" id="RHEA-COMP:16763"/>
        <dbReference type="ChEBI" id="CHEBI:15378"/>
        <dbReference type="ChEBI" id="CHEBI:57812"/>
        <dbReference type="ChEBI" id="CHEBI:60377"/>
        <dbReference type="ChEBI" id="CHEBI:156396"/>
        <dbReference type="ChEBI" id="CHEBI:156398"/>
    </reaction>
    <physiologicalReaction direction="left-to-right" evidence="17">
        <dbReference type="Rhea" id="RHEA:65285"/>
    </physiologicalReaction>
</comment>
<dbReference type="Gene3D" id="3.90.1480.20">
    <property type="entry name" value="Glycosyl transferase family 29"/>
    <property type="match status" value="1"/>
</dbReference>
<evidence type="ECO:0000313" key="21">
    <source>
        <dbReference type="Proteomes" id="UP000189705"/>
    </source>
</evidence>
<dbReference type="KEGG" id="asn:102385694"/>
<evidence type="ECO:0000256" key="7">
    <source>
        <dbReference type="ARBA" id="ARBA00022692"/>
    </source>
</evidence>
<evidence type="ECO:0000256" key="12">
    <source>
        <dbReference type="ARBA" id="ARBA00023098"/>
    </source>
</evidence>
<dbReference type="FunFam" id="3.90.1480.20:FF:000008">
    <property type="entry name" value="ST6 N-acetylgalactosaminide alpha-2,6-sialyltransferase 3"/>
    <property type="match status" value="1"/>
</dbReference>
<comment type="similarity">
    <text evidence="4">Belongs to the glycosyltransferase 29 family.</text>
</comment>
<evidence type="ECO:0000256" key="4">
    <source>
        <dbReference type="ARBA" id="ARBA00006003"/>
    </source>
</evidence>
<keyword evidence="6" id="KW-0808">Transferase</keyword>
<keyword evidence="5" id="KW-0328">Glycosyltransferase</keyword>
<evidence type="ECO:0000313" key="22">
    <source>
        <dbReference type="RefSeq" id="XP_006029781.2"/>
    </source>
</evidence>
<dbReference type="STRING" id="38654.A0A1U7RV46"/>
<evidence type="ECO:0000256" key="15">
    <source>
        <dbReference type="ARBA" id="ARBA00023180"/>
    </source>
</evidence>
<dbReference type="GeneID" id="102385694"/>
<feature type="transmembrane region" description="Helical" evidence="20">
    <location>
        <begin position="7"/>
        <end position="28"/>
    </location>
</feature>
<keyword evidence="13 20" id="KW-0472">Membrane</keyword>
<comment type="catalytic activity">
    <reaction evidence="18">
        <text>3-O-[alpha-Neu5Ac-(2-&gt;3)-beta-D-Gal-(1-&gt;3)-alpha-D-GalNAc]-L-Ser-[protein] + CMP-N-acetyl-beta-neuraminate = a 3-O-{alpha-Neu5Ac-(2-&gt;3)-beta-D-Gal-(1-&gt;3)-[alpha-Neu5Ac-(2-&gt;6)]-alpha-D-GalNAc}-L-seryl-[protein] + CMP + H(+)</text>
        <dbReference type="Rhea" id="RHEA:65280"/>
        <dbReference type="Rhea" id="RHEA-COMP:16760"/>
        <dbReference type="Rhea" id="RHEA-COMP:16761"/>
        <dbReference type="ChEBI" id="CHEBI:15378"/>
        <dbReference type="ChEBI" id="CHEBI:57812"/>
        <dbReference type="ChEBI" id="CHEBI:60377"/>
        <dbReference type="ChEBI" id="CHEBI:156395"/>
        <dbReference type="ChEBI" id="CHEBI:156397"/>
    </reaction>
    <physiologicalReaction direction="left-to-right" evidence="18">
        <dbReference type="Rhea" id="RHEA:65281"/>
    </physiologicalReaction>
</comment>
<dbReference type="GO" id="GO:0001574">
    <property type="term" value="P:ganglioside biosynthetic process"/>
    <property type="evidence" value="ECO:0007669"/>
    <property type="project" value="TreeGrafter"/>
</dbReference>
<comment type="subcellular location">
    <subcellularLocation>
        <location evidence="1">Golgi apparatus membrane</location>
        <topology evidence="1">Single-pass type II membrane protein</topology>
    </subcellularLocation>
</comment>
<dbReference type="GO" id="GO:0001665">
    <property type="term" value="F:alpha-N-acetylgalactosaminide alpha-2,6-sialyltransferase activity"/>
    <property type="evidence" value="ECO:0007669"/>
    <property type="project" value="TreeGrafter"/>
</dbReference>